<keyword evidence="1 4" id="KW-0808">Transferase</keyword>
<name>A0A516NNC1_9NOCA</name>
<gene>
    <name evidence="4" type="ORF">FOH10_18485</name>
</gene>
<reference evidence="4 5" key="1">
    <citation type="submission" date="2019-07" db="EMBL/GenBank/DDBJ databases">
        <title>Complete Genome Sequence and Methylome Analysis of Nocardia otitidis-caviarum NEB252.</title>
        <authorList>
            <person name="Fomenkov A."/>
            <person name="Anton B.P."/>
            <person name="Vincze T."/>
            <person name="Roberts R.J."/>
        </authorList>
    </citation>
    <scope>NUCLEOTIDE SEQUENCE [LARGE SCALE GENOMIC DNA]</scope>
    <source>
        <strain evidence="4 5">NEB252</strain>
    </source>
</reference>
<evidence type="ECO:0000313" key="4">
    <source>
        <dbReference type="EMBL" id="QDP80400.1"/>
    </source>
</evidence>
<dbReference type="KEGG" id="nod:FOH10_18485"/>
<dbReference type="PANTHER" id="PTHR43877">
    <property type="entry name" value="AMINOALKYLPHOSPHONATE N-ACETYLTRANSFERASE-RELATED-RELATED"/>
    <property type="match status" value="1"/>
</dbReference>
<dbReference type="SUPFAM" id="SSF55729">
    <property type="entry name" value="Acyl-CoA N-acyltransferases (Nat)"/>
    <property type="match status" value="1"/>
</dbReference>
<dbReference type="InterPro" id="IPR016181">
    <property type="entry name" value="Acyl_CoA_acyltransferase"/>
</dbReference>
<dbReference type="CDD" id="cd04301">
    <property type="entry name" value="NAT_SF"/>
    <property type="match status" value="1"/>
</dbReference>
<dbReference type="InterPro" id="IPR000182">
    <property type="entry name" value="GNAT_dom"/>
</dbReference>
<protein>
    <submittedName>
        <fullName evidence="4">GNAT family N-acetyltransferase</fullName>
    </submittedName>
</protein>
<evidence type="ECO:0000259" key="3">
    <source>
        <dbReference type="PROSITE" id="PS51186"/>
    </source>
</evidence>
<proteinExistence type="predicted"/>
<evidence type="ECO:0000256" key="2">
    <source>
        <dbReference type="ARBA" id="ARBA00023315"/>
    </source>
</evidence>
<dbReference type="EMBL" id="CP041695">
    <property type="protein sequence ID" value="QDP80400.1"/>
    <property type="molecule type" value="Genomic_DNA"/>
</dbReference>
<organism evidence="4 5">
    <name type="scientific">Nocardia otitidiscaviarum</name>
    <dbReference type="NCBI Taxonomy" id="1823"/>
    <lineage>
        <taxon>Bacteria</taxon>
        <taxon>Bacillati</taxon>
        <taxon>Actinomycetota</taxon>
        <taxon>Actinomycetes</taxon>
        <taxon>Mycobacteriales</taxon>
        <taxon>Nocardiaceae</taxon>
        <taxon>Nocardia</taxon>
    </lineage>
</organism>
<accession>A0A516NNC1</accession>
<sequence length="209" mass="21810">MPDIACVQIPFATPPGAPPRRSHPCFTGRVSSNPTVTVELAAAADAAALGEVAAVTFPLACPPGAGAADIAAFIADVLSPRRFTDYLADPARTVLKAVADDRIIGYSLLVAAEPTDPDVAAAVTLRPVTELSKMYVLPGHHGNGVAAALMAASLDRARTADSAGVWLGVNQENQRAQSFYAKHGFQVVGTKTFLVGAQLHSDFVMQRTF</sequence>
<evidence type="ECO:0000256" key="1">
    <source>
        <dbReference type="ARBA" id="ARBA00022679"/>
    </source>
</evidence>
<dbReference type="Pfam" id="PF00583">
    <property type="entry name" value="Acetyltransf_1"/>
    <property type="match status" value="1"/>
</dbReference>
<dbReference type="GO" id="GO:0016747">
    <property type="term" value="F:acyltransferase activity, transferring groups other than amino-acyl groups"/>
    <property type="evidence" value="ECO:0007669"/>
    <property type="project" value="InterPro"/>
</dbReference>
<evidence type="ECO:0000313" key="5">
    <source>
        <dbReference type="Proteomes" id="UP000317039"/>
    </source>
</evidence>
<dbReference type="InterPro" id="IPR050832">
    <property type="entry name" value="Bact_Acetyltransf"/>
</dbReference>
<dbReference type="Gene3D" id="3.40.630.30">
    <property type="match status" value="1"/>
</dbReference>
<keyword evidence="2" id="KW-0012">Acyltransferase</keyword>
<dbReference type="PROSITE" id="PS51186">
    <property type="entry name" value="GNAT"/>
    <property type="match status" value="1"/>
</dbReference>
<dbReference type="Proteomes" id="UP000317039">
    <property type="component" value="Chromosome"/>
</dbReference>
<dbReference type="AlphaFoldDB" id="A0A516NNC1"/>
<feature type="domain" description="N-acetyltransferase" evidence="3">
    <location>
        <begin position="36"/>
        <end position="209"/>
    </location>
</feature>